<dbReference type="PANTHER" id="PTHR47514">
    <property type="entry name" value="TRANSKETOLASE N-TERMINAL SECTION-RELATED"/>
    <property type="match status" value="1"/>
</dbReference>
<dbReference type="InterPro" id="IPR005474">
    <property type="entry name" value="Transketolase_N"/>
</dbReference>
<dbReference type="SUPFAM" id="SSF52518">
    <property type="entry name" value="Thiamin diphosphate-binding fold (THDP-binding)"/>
    <property type="match status" value="1"/>
</dbReference>
<comment type="similarity">
    <text evidence="2">Belongs to the transketolase family.</text>
</comment>
<evidence type="ECO:0000313" key="5">
    <source>
        <dbReference type="EMBL" id="RIE07300.1"/>
    </source>
</evidence>
<feature type="domain" description="Transketolase N-terminal" evidence="4">
    <location>
        <begin position="13"/>
        <end position="269"/>
    </location>
</feature>
<comment type="cofactor">
    <cofactor evidence="1">
        <name>thiamine diphosphate</name>
        <dbReference type="ChEBI" id="CHEBI:58937"/>
    </cofactor>
</comment>
<reference evidence="5 6" key="1">
    <citation type="submission" date="2018-09" db="EMBL/GenBank/DDBJ databases">
        <title>Discovery and Ecogenomic Context for Candidatus Cryosericales, a Global Caldiserica Order Active in Thawing Permafrost.</title>
        <authorList>
            <person name="Martinez M.A."/>
            <person name="Woodcroft B.J."/>
            <person name="Ignacio Espinoza J.C."/>
            <person name="Zayed A."/>
            <person name="Singleton C.M."/>
            <person name="Boyd J."/>
            <person name="Li Y.-F."/>
            <person name="Purvine S."/>
            <person name="Maughan H."/>
            <person name="Hodgkins S.B."/>
            <person name="Anderson D."/>
            <person name="Sederholm M."/>
            <person name="Temperton B."/>
            <person name="Saleska S.R."/>
            <person name="Tyson G.W."/>
            <person name="Rich V.I."/>
        </authorList>
    </citation>
    <scope>NUCLEOTIDE SEQUENCE [LARGE SCALE GENOMIC DNA]</scope>
    <source>
        <strain evidence="5 6">SMC5</strain>
    </source>
</reference>
<gene>
    <name evidence="5" type="ORF">SMC5_10000</name>
</gene>
<dbReference type="OrthoDB" id="8732661at2"/>
<dbReference type="CDD" id="cd02012">
    <property type="entry name" value="TPP_TK"/>
    <property type="match status" value="1"/>
</dbReference>
<sequence length="276" mass="29847">METLLTIQELKHLATEIRKDTLRSITAAGSGHPGGSLSAADIMTALYFRVANLATPTDPNRDRIFWSKGHIAPLLYTLLAYKGFFPREELMTLRKLGSRLQGHPKKGSPPGVETSGGSLGQGLSIAVGAAYAARYDKLPVRAYCLTGDGELQEGQIWEALMAGAHFKLDNLCAVIDNNGLQIDGKCSEVMCIDDVGAKLRAFNWHVISIDGNNMEQCVNALDEAKMVKGQPTAIVAHTIKGKGVSFMENVVGWHGKAPSQDELAQAIRELDAQECE</sequence>
<dbReference type="PANTHER" id="PTHR47514:SF1">
    <property type="entry name" value="TRANSKETOLASE N-TERMINAL SECTION-RELATED"/>
    <property type="match status" value="1"/>
</dbReference>
<evidence type="ECO:0000313" key="6">
    <source>
        <dbReference type="Proteomes" id="UP000266489"/>
    </source>
</evidence>
<evidence type="ECO:0000256" key="1">
    <source>
        <dbReference type="ARBA" id="ARBA00001964"/>
    </source>
</evidence>
<organism evidence="5 6">
    <name type="scientific">Candidatus Cryosericum odellii</name>
    <dbReference type="NCBI Taxonomy" id="2290917"/>
    <lineage>
        <taxon>Bacteria</taxon>
        <taxon>Pseudomonadati</taxon>
        <taxon>Caldisericota/Cryosericota group</taxon>
        <taxon>Candidatus Cryosericota</taxon>
        <taxon>Candidatus Cryosericia</taxon>
        <taxon>Candidatus Cryosericales</taxon>
        <taxon>Candidatus Cryosericaceae</taxon>
        <taxon>Candidatus Cryosericum</taxon>
    </lineage>
</organism>
<dbReference type="AlphaFoldDB" id="A0A398CYJ6"/>
<protein>
    <submittedName>
        <fullName evidence="5">Transketolase</fullName>
    </submittedName>
</protein>
<evidence type="ECO:0000256" key="2">
    <source>
        <dbReference type="ARBA" id="ARBA00007131"/>
    </source>
</evidence>
<keyword evidence="3" id="KW-0786">Thiamine pyrophosphate</keyword>
<dbReference type="RefSeq" id="WP_119087855.1">
    <property type="nucleotide sequence ID" value="NZ_QXIU01000246.1"/>
</dbReference>
<accession>A0A398CYJ6</accession>
<dbReference type="Pfam" id="PF00456">
    <property type="entry name" value="Transketolase_N"/>
    <property type="match status" value="1"/>
</dbReference>
<comment type="caution">
    <text evidence="5">The sequence shown here is derived from an EMBL/GenBank/DDBJ whole genome shotgun (WGS) entry which is preliminary data.</text>
</comment>
<name>A0A398CYJ6_9BACT</name>
<proteinExistence type="inferred from homology"/>
<evidence type="ECO:0000256" key="3">
    <source>
        <dbReference type="ARBA" id="ARBA00023052"/>
    </source>
</evidence>
<dbReference type="Gene3D" id="3.40.50.970">
    <property type="match status" value="1"/>
</dbReference>
<dbReference type="EMBL" id="QXIU01000246">
    <property type="protein sequence ID" value="RIE07300.1"/>
    <property type="molecule type" value="Genomic_DNA"/>
</dbReference>
<dbReference type="Proteomes" id="UP000266489">
    <property type="component" value="Unassembled WGS sequence"/>
</dbReference>
<evidence type="ECO:0000259" key="4">
    <source>
        <dbReference type="Pfam" id="PF00456"/>
    </source>
</evidence>
<dbReference type="InterPro" id="IPR029061">
    <property type="entry name" value="THDP-binding"/>
</dbReference>